<dbReference type="Proteomes" id="UP000241808">
    <property type="component" value="Unassembled WGS sequence"/>
</dbReference>
<dbReference type="NCBIfam" id="TIGR00589">
    <property type="entry name" value="ogt"/>
    <property type="match status" value="1"/>
</dbReference>
<keyword evidence="6" id="KW-0227">DNA damage</keyword>
<dbReference type="GO" id="GO:0032259">
    <property type="term" value="P:methylation"/>
    <property type="evidence" value="ECO:0007669"/>
    <property type="project" value="UniProtKB-KW"/>
</dbReference>
<keyword evidence="7" id="KW-0234">DNA repair</keyword>
<dbReference type="GO" id="GO:0003908">
    <property type="term" value="F:methylated-DNA-[protein]-cysteine S-methyltransferase activity"/>
    <property type="evidence" value="ECO:0007669"/>
    <property type="project" value="UniProtKB-EC"/>
</dbReference>
<organism evidence="10 11">
    <name type="scientific">Phreatobacter oligotrophus</name>
    <dbReference type="NCBI Taxonomy" id="1122261"/>
    <lineage>
        <taxon>Bacteria</taxon>
        <taxon>Pseudomonadati</taxon>
        <taxon>Pseudomonadota</taxon>
        <taxon>Alphaproteobacteria</taxon>
        <taxon>Hyphomicrobiales</taxon>
        <taxon>Phreatobacteraceae</taxon>
        <taxon>Phreatobacter</taxon>
    </lineage>
</organism>
<keyword evidence="4 10" id="KW-0489">Methyltransferase</keyword>
<dbReference type="Gene3D" id="1.10.10.10">
    <property type="entry name" value="Winged helix-like DNA-binding domain superfamily/Winged helix DNA-binding domain"/>
    <property type="match status" value="1"/>
</dbReference>
<accession>A0A2T4Z0A1</accession>
<dbReference type="RefSeq" id="WP_108178530.1">
    <property type="nucleotide sequence ID" value="NZ_PZZL01000007.1"/>
</dbReference>
<dbReference type="PANTHER" id="PTHR10815">
    <property type="entry name" value="METHYLATED-DNA--PROTEIN-CYSTEINE METHYLTRANSFERASE"/>
    <property type="match status" value="1"/>
</dbReference>
<evidence type="ECO:0000256" key="3">
    <source>
        <dbReference type="ARBA" id="ARBA00011918"/>
    </source>
</evidence>
<evidence type="ECO:0000313" key="10">
    <source>
        <dbReference type="EMBL" id="PTM52891.1"/>
    </source>
</evidence>
<comment type="catalytic activity">
    <reaction evidence="8">
        <text>a 6-O-methyl-2'-deoxyguanosine in DNA + L-cysteinyl-[protein] = S-methyl-L-cysteinyl-[protein] + a 2'-deoxyguanosine in DNA</text>
        <dbReference type="Rhea" id="RHEA:24000"/>
        <dbReference type="Rhea" id="RHEA-COMP:10131"/>
        <dbReference type="Rhea" id="RHEA-COMP:10132"/>
        <dbReference type="Rhea" id="RHEA-COMP:11367"/>
        <dbReference type="Rhea" id="RHEA-COMP:11368"/>
        <dbReference type="ChEBI" id="CHEBI:29950"/>
        <dbReference type="ChEBI" id="CHEBI:82612"/>
        <dbReference type="ChEBI" id="CHEBI:85445"/>
        <dbReference type="ChEBI" id="CHEBI:85448"/>
        <dbReference type="EC" id="2.1.1.63"/>
    </reaction>
</comment>
<dbReference type="Pfam" id="PF01035">
    <property type="entry name" value="DNA_binding_1"/>
    <property type="match status" value="1"/>
</dbReference>
<evidence type="ECO:0000256" key="7">
    <source>
        <dbReference type="ARBA" id="ARBA00023204"/>
    </source>
</evidence>
<comment type="similarity">
    <text evidence="2">Belongs to the MGMT family.</text>
</comment>
<dbReference type="SUPFAM" id="SSF46767">
    <property type="entry name" value="Methylated DNA-protein cysteine methyltransferase, C-terminal domain"/>
    <property type="match status" value="1"/>
</dbReference>
<feature type="domain" description="Methylated-DNA-[protein]-cysteine S-methyltransferase DNA binding" evidence="9">
    <location>
        <begin position="86"/>
        <end position="167"/>
    </location>
</feature>
<dbReference type="InterPro" id="IPR036388">
    <property type="entry name" value="WH-like_DNA-bd_sf"/>
</dbReference>
<dbReference type="InterPro" id="IPR036631">
    <property type="entry name" value="MGMT_N_sf"/>
</dbReference>
<comment type="catalytic activity">
    <reaction evidence="1">
        <text>a 4-O-methyl-thymidine in DNA + L-cysteinyl-[protein] = a thymidine in DNA + S-methyl-L-cysteinyl-[protein]</text>
        <dbReference type="Rhea" id="RHEA:53428"/>
        <dbReference type="Rhea" id="RHEA-COMP:10131"/>
        <dbReference type="Rhea" id="RHEA-COMP:10132"/>
        <dbReference type="Rhea" id="RHEA-COMP:13555"/>
        <dbReference type="Rhea" id="RHEA-COMP:13556"/>
        <dbReference type="ChEBI" id="CHEBI:29950"/>
        <dbReference type="ChEBI" id="CHEBI:82612"/>
        <dbReference type="ChEBI" id="CHEBI:137386"/>
        <dbReference type="ChEBI" id="CHEBI:137387"/>
        <dbReference type="EC" id="2.1.1.63"/>
    </reaction>
</comment>
<dbReference type="AlphaFoldDB" id="A0A2T4Z0A1"/>
<dbReference type="EMBL" id="PZZL01000007">
    <property type="protein sequence ID" value="PTM52891.1"/>
    <property type="molecule type" value="Genomic_DNA"/>
</dbReference>
<evidence type="ECO:0000313" key="11">
    <source>
        <dbReference type="Proteomes" id="UP000241808"/>
    </source>
</evidence>
<gene>
    <name evidence="10" type="ORF">C8P69_107169</name>
</gene>
<protein>
    <recommendedName>
        <fullName evidence="3">methylated-DNA--[protein]-cysteine S-methyltransferase</fullName>
        <ecNumber evidence="3">2.1.1.63</ecNumber>
    </recommendedName>
</protein>
<keyword evidence="5 10" id="KW-0808">Transferase</keyword>
<dbReference type="EC" id="2.1.1.63" evidence="3"/>
<evidence type="ECO:0000256" key="4">
    <source>
        <dbReference type="ARBA" id="ARBA00022603"/>
    </source>
</evidence>
<dbReference type="SUPFAM" id="SSF53155">
    <property type="entry name" value="Methylated DNA-protein cysteine methyltransferase domain"/>
    <property type="match status" value="1"/>
</dbReference>
<evidence type="ECO:0000256" key="1">
    <source>
        <dbReference type="ARBA" id="ARBA00001286"/>
    </source>
</evidence>
<evidence type="ECO:0000256" key="6">
    <source>
        <dbReference type="ARBA" id="ARBA00022763"/>
    </source>
</evidence>
<keyword evidence="11" id="KW-1185">Reference proteome</keyword>
<evidence type="ECO:0000256" key="8">
    <source>
        <dbReference type="ARBA" id="ARBA00049348"/>
    </source>
</evidence>
<dbReference type="InterPro" id="IPR001497">
    <property type="entry name" value="MethylDNA_cys_MeTrfase_AS"/>
</dbReference>
<dbReference type="PANTHER" id="PTHR10815:SF5">
    <property type="entry name" value="METHYLATED-DNA--PROTEIN-CYSTEINE METHYLTRANSFERASE"/>
    <property type="match status" value="1"/>
</dbReference>
<evidence type="ECO:0000259" key="9">
    <source>
        <dbReference type="Pfam" id="PF01035"/>
    </source>
</evidence>
<dbReference type="FunFam" id="1.10.10.10:FF:000214">
    <property type="entry name" value="Methylated-DNA--protein-cysteine methyltransferase"/>
    <property type="match status" value="1"/>
</dbReference>
<reference evidence="10 11" key="1">
    <citation type="submission" date="2018-04" db="EMBL/GenBank/DDBJ databases">
        <title>Genomic Encyclopedia of Archaeal and Bacterial Type Strains, Phase II (KMG-II): from individual species to whole genera.</title>
        <authorList>
            <person name="Goeker M."/>
        </authorList>
    </citation>
    <scope>NUCLEOTIDE SEQUENCE [LARGE SCALE GENOMIC DNA]</scope>
    <source>
        <strain evidence="10 11">DSM 25521</strain>
    </source>
</reference>
<comment type="caution">
    <text evidence="10">The sequence shown here is derived from an EMBL/GenBank/DDBJ whole genome shotgun (WGS) entry which is preliminary data.</text>
</comment>
<evidence type="ECO:0000256" key="2">
    <source>
        <dbReference type="ARBA" id="ARBA00008711"/>
    </source>
</evidence>
<sequence length="191" mass="19610">MTTFVLFDTALGTVGLAWGEGGIVGVRLPAASREATRASLLARHPAAVEAGPPAAIRAVIDRIMALTRGERVDLADAPLDRAVLADFPARVYDVALAIPPGETLTYGEVARRIGEPGAAQAVGRALGANPWPIIVPCHRVLAASGGTGGFSAPGGVATKLKLLSIERARTSAAPTLFDDDPAFGLAMKPRA</sequence>
<dbReference type="InterPro" id="IPR014048">
    <property type="entry name" value="MethylDNA_cys_MeTrfase_DNA-bd"/>
</dbReference>
<dbReference type="InterPro" id="IPR036217">
    <property type="entry name" value="MethylDNA_cys_MeTrfase_DNAb"/>
</dbReference>
<dbReference type="CDD" id="cd06445">
    <property type="entry name" value="ATase"/>
    <property type="match status" value="1"/>
</dbReference>
<evidence type="ECO:0000256" key="5">
    <source>
        <dbReference type="ARBA" id="ARBA00022679"/>
    </source>
</evidence>
<dbReference type="PROSITE" id="PS00374">
    <property type="entry name" value="MGMT"/>
    <property type="match status" value="1"/>
</dbReference>
<dbReference type="OrthoDB" id="9802228at2"/>
<name>A0A2T4Z0A1_9HYPH</name>
<dbReference type="GO" id="GO:0006281">
    <property type="term" value="P:DNA repair"/>
    <property type="evidence" value="ECO:0007669"/>
    <property type="project" value="UniProtKB-KW"/>
</dbReference>
<proteinExistence type="inferred from homology"/>